<dbReference type="Proteomes" id="UP001500353">
    <property type="component" value="Unassembled WGS sequence"/>
</dbReference>
<feature type="chain" id="PRO_5045117642" description="Secretion system C-terminal sorting domain-containing protein" evidence="2">
    <location>
        <begin position="25"/>
        <end position="592"/>
    </location>
</feature>
<dbReference type="Pfam" id="PF18962">
    <property type="entry name" value="Por_Secre_tail"/>
    <property type="match status" value="1"/>
</dbReference>
<comment type="caution">
    <text evidence="4">The sequence shown here is derived from an EMBL/GenBank/DDBJ whole genome shotgun (WGS) entry which is preliminary data.</text>
</comment>
<dbReference type="SMART" id="SM00710">
    <property type="entry name" value="PbH1"/>
    <property type="match status" value="9"/>
</dbReference>
<feature type="signal peptide" evidence="2">
    <location>
        <begin position="1"/>
        <end position="24"/>
    </location>
</feature>
<organism evidence="4 5">
    <name type="scientific">Chryseobacterium ginsengisoli</name>
    <dbReference type="NCBI Taxonomy" id="363853"/>
    <lineage>
        <taxon>Bacteria</taxon>
        <taxon>Pseudomonadati</taxon>
        <taxon>Bacteroidota</taxon>
        <taxon>Flavobacteriia</taxon>
        <taxon>Flavobacteriales</taxon>
        <taxon>Weeksellaceae</taxon>
        <taxon>Chryseobacterium group</taxon>
        <taxon>Chryseobacterium</taxon>
    </lineage>
</organism>
<keyword evidence="5" id="KW-1185">Reference proteome</keyword>
<dbReference type="RefSeq" id="WP_345205945.1">
    <property type="nucleotide sequence ID" value="NZ_BAABHX010000005.1"/>
</dbReference>
<dbReference type="InterPro" id="IPR011050">
    <property type="entry name" value="Pectin_lyase_fold/virulence"/>
</dbReference>
<feature type="domain" description="Secretion system C-terminal sorting" evidence="3">
    <location>
        <begin position="523"/>
        <end position="590"/>
    </location>
</feature>
<reference evidence="5" key="1">
    <citation type="journal article" date="2019" name="Int. J. Syst. Evol. Microbiol.">
        <title>The Global Catalogue of Microorganisms (GCM) 10K type strain sequencing project: providing services to taxonomists for standard genome sequencing and annotation.</title>
        <authorList>
            <consortium name="The Broad Institute Genomics Platform"/>
            <consortium name="The Broad Institute Genome Sequencing Center for Infectious Disease"/>
            <person name="Wu L."/>
            <person name="Ma J."/>
        </authorList>
    </citation>
    <scope>NUCLEOTIDE SEQUENCE [LARGE SCALE GENOMIC DNA]</scope>
    <source>
        <strain evidence="5">JCM 18019</strain>
    </source>
</reference>
<gene>
    <name evidence="4" type="ORF">GCM10023210_30820</name>
</gene>
<evidence type="ECO:0000256" key="1">
    <source>
        <dbReference type="ARBA" id="ARBA00022729"/>
    </source>
</evidence>
<accession>A0ABP9MKG9</accession>
<dbReference type="SUPFAM" id="SSF51126">
    <property type="entry name" value="Pectin lyase-like"/>
    <property type="match status" value="2"/>
</dbReference>
<keyword evidence="1 2" id="KW-0732">Signal</keyword>
<dbReference type="InterPro" id="IPR006626">
    <property type="entry name" value="PbH1"/>
</dbReference>
<dbReference type="Gene3D" id="2.160.20.10">
    <property type="entry name" value="Single-stranded right-handed beta-helix, Pectin lyase-like"/>
    <property type="match status" value="1"/>
</dbReference>
<evidence type="ECO:0000313" key="5">
    <source>
        <dbReference type="Proteomes" id="UP001500353"/>
    </source>
</evidence>
<dbReference type="NCBIfam" id="TIGR04183">
    <property type="entry name" value="Por_Secre_tail"/>
    <property type="match status" value="1"/>
</dbReference>
<proteinExistence type="predicted"/>
<dbReference type="InterPro" id="IPR026444">
    <property type="entry name" value="Secre_tail"/>
</dbReference>
<dbReference type="EMBL" id="BAABHX010000005">
    <property type="protein sequence ID" value="GAA5096721.1"/>
    <property type="molecule type" value="Genomic_DNA"/>
</dbReference>
<evidence type="ECO:0000259" key="3">
    <source>
        <dbReference type="Pfam" id="PF18962"/>
    </source>
</evidence>
<name>A0ABP9MKG9_9FLAO</name>
<evidence type="ECO:0000313" key="4">
    <source>
        <dbReference type="EMBL" id="GAA5096721.1"/>
    </source>
</evidence>
<sequence>MRKFLFCVITTIAAANFNAQISLASTAGTMTGTYTTLKGAFDAINAGTHQGAITITVTANTTETATATLNASGGTVSYTSVMIKPGTGVNATITSADPAATIKLFGADNVTIEGSNNGTSTRNLTISNSYVATTGTTPVVLWVSSTTTDGAENVTIRNTNFAGSTSAGTIGAVIVSGTTLGAAEVSNNNFSAINNTFVRAQNGIFAVGNATNTDTGWIIRNNVVGSTVVADKMLFRGIAVQNAKNFEVSGNTITGVALPATSTGTSQGILIGAAVTNGTIFKNRISDVKQPNTSGYGAVGLYINSSVAASNLLIYNNIINDIAGTGYSLSGGLADNGNGIVIGNGGGFKLYYNTVVMDTNQTNAGRPSALNILSTVTAAASIDLRNNIFVNKQTQTGDRYAIYSGGANTVFSNINNNDYASSGTALGYIGSARTTLADIQAGFGGNVNSVSVSPVFISATDFHLATSGNAALDNKGTFVADVTVDADGATRNATTPDLGSYEFTNVVLAVGDVAAKNNKLNYYPNPVVDFITINNDSKIKNIEVYNTAGQRLINETINAEKGSVDMRRVPSGVYILKVNSEKDSQSLKVIKK</sequence>
<protein>
    <recommendedName>
        <fullName evidence="3">Secretion system C-terminal sorting domain-containing protein</fullName>
    </recommendedName>
</protein>
<dbReference type="InterPro" id="IPR012334">
    <property type="entry name" value="Pectin_lyas_fold"/>
</dbReference>
<evidence type="ECO:0000256" key="2">
    <source>
        <dbReference type="SAM" id="SignalP"/>
    </source>
</evidence>